<feature type="compositionally biased region" description="Low complexity" evidence="1">
    <location>
        <begin position="217"/>
        <end position="239"/>
    </location>
</feature>
<feature type="compositionally biased region" description="Acidic residues" evidence="1">
    <location>
        <begin position="430"/>
        <end position="446"/>
    </location>
</feature>
<accession>A0A8H5BIG1</accession>
<gene>
    <name evidence="2" type="ORF">D9611_009261</name>
</gene>
<sequence length="526" mass="58012">MDIPITYPLAAAHTEKHRIHLPNDVTASLVIVDSTSPTPAGRLRPKMRTVMHPPLGARPKNQIMVAASCDNLAHVYKTSSATLPKTESLTRMPTLRPLPSVPADLCGHFSNNTSLRSAPLPRTTHEGSDSQATTPLPTAGTATSNTREKARPLPPTPGPVAFVPSTEEQPFSAPAEYSYLDSTSRVDEPESVVQPLPLHAPQPLMIGPRARKRRSQVSRPSRPSTPPSTSVSIASSRVPSPQPTHPTLSSEISTPTPPRPLPVPRAGLVDSHDTKANEMFEALKHKPNRHLDLIDLASSISRMWTPSQARTSFDDERDRPEFVVGSSRECSDAEGWASDSSIAPPVPPKSPPQKTFRTMSDDDMTPVKSKAYMAPSSKPSRLVLPGIGLVEDRHDDDEDESTSSPVKFLNDLTPSKRHTVLAIVTLLADEESDHSDSDQTESESEDECRRERPDWERKWEEAEVKGGLEGQLGPDIGLWEFAKRAKKRVRAPALIRKFSHKWEREKDGKRWAEDDYANVLGFLRRL</sequence>
<feature type="region of interest" description="Disordered" evidence="1">
    <location>
        <begin position="430"/>
        <end position="456"/>
    </location>
</feature>
<evidence type="ECO:0000313" key="2">
    <source>
        <dbReference type="EMBL" id="KAF5323108.1"/>
    </source>
</evidence>
<feature type="region of interest" description="Disordered" evidence="1">
    <location>
        <begin position="327"/>
        <end position="364"/>
    </location>
</feature>
<reference evidence="2 3" key="1">
    <citation type="journal article" date="2020" name="ISME J.">
        <title>Uncovering the hidden diversity of litter-decomposition mechanisms in mushroom-forming fungi.</title>
        <authorList>
            <person name="Floudas D."/>
            <person name="Bentzer J."/>
            <person name="Ahren D."/>
            <person name="Johansson T."/>
            <person name="Persson P."/>
            <person name="Tunlid A."/>
        </authorList>
    </citation>
    <scope>NUCLEOTIDE SEQUENCE [LARGE SCALE GENOMIC DNA]</scope>
    <source>
        <strain evidence="2 3">CBS 175.51</strain>
    </source>
</reference>
<evidence type="ECO:0000313" key="3">
    <source>
        <dbReference type="Proteomes" id="UP000541558"/>
    </source>
</evidence>
<dbReference type="EMBL" id="JAACJK010000167">
    <property type="protein sequence ID" value="KAF5323108.1"/>
    <property type="molecule type" value="Genomic_DNA"/>
</dbReference>
<feature type="compositionally biased region" description="Low complexity" evidence="1">
    <location>
        <begin position="132"/>
        <end position="143"/>
    </location>
</feature>
<dbReference type="AlphaFoldDB" id="A0A8H5BIG1"/>
<proteinExistence type="predicted"/>
<feature type="region of interest" description="Disordered" evidence="1">
    <location>
        <begin position="109"/>
        <end position="269"/>
    </location>
</feature>
<dbReference type="OrthoDB" id="3070917at2759"/>
<feature type="compositionally biased region" description="Basic and acidic residues" evidence="1">
    <location>
        <begin position="447"/>
        <end position="456"/>
    </location>
</feature>
<comment type="caution">
    <text evidence="2">The sequence shown here is derived from an EMBL/GenBank/DDBJ whole genome shotgun (WGS) entry which is preliminary data.</text>
</comment>
<evidence type="ECO:0000256" key="1">
    <source>
        <dbReference type="SAM" id="MobiDB-lite"/>
    </source>
</evidence>
<protein>
    <submittedName>
        <fullName evidence="2">Uncharacterized protein</fullName>
    </submittedName>
</protein>
<keyword evidence="3" id="KW-1185">Reference proteome</keyword>
<organism evidence="2 3">
    <name type="scientific">Ephemerocybe angulata</name>
    <dbReference type="NCBI Taxonomy" id="980116"/>
    <lineage>
        <taxon>Eukaryota</taxon>
        <taxon>Fungi</taxon>
        <taxon>Dikarya</taxon>
        <taxon>Basidiomycota</taxon>
        <taxon>Agaricomycotina</taxon>
        <taxon>Agaricomycetes</taxon>
        <taxon>Agaricomycetidae</taxon>
        <taxon>Agaricales</taxon>
        <taxon>Agaricineae</taxon>
        <taxon>Psathyrellaceae</taxon>
        <taxon>Ephemerocybe</taxon>
    </lineage>
</organism>
<name>A0A8H5BIG1_9AGAR</name>
<dbReference type="Proteomes" id="UP000541558">
    <property type="component" value="Unassembled WGS sequence"/>
</dbReference>